<protein>
    <submittedName>
        <fullName evidence="1">Uncharacterized protein</fullName>
    </submittedName>
</protein>
<comment type="caution">
    <text evidence="1">The sequence shown here is derived from an EMBL/GenBank/DDBJ whole genome shotgun (WGS) entry which is preliminary data.</text>
</comment>
<accession>A0A1W0A7S4</accession>
<reference evidence="1 2" key="1">
    <citation type="journal article" date="2014" name="Genome Biol. Evol.">
        <title>The secreted proteins of Achlya hypogyna and Thraustotheca clavata identify the ancestral oomycete secretome and reveal gene acquisitions by horizontal gene transfer.</title>
        <authorList>
            <person name="Misner I."/>
            <person name="Blouin N."/>
            <person name="Leonard G."/>
            <person name="Richards T.A."/>
            <person name="Lane C.E."/>
        </authorList>
    </citation>
    <scope>NUCLEOTIDE SEQUENCE [LARGE SCALE GENOMIC DNA]</scope>
    <source>
        <strain evidence="1 2">ATCC 34112</strain>
    </source>
</reference>
<keyword evidence="2" id="KW-1185">Reference proteome</keyword>
<sequence>MRELEQVVNELKANGNANAVREICHLALDKQSSEYEWARSMLLDTMRLHAPPAERTSLLSFGTQESLKQNVIKQHIIAALENKNVALKSSTLMDLQFLIEEGLYGPETMEMYLELAPIVATHPKVCRLIPLLENHLCQHIDMFSFNWKLYAQWPNLWKYQIELWMKATQDTPFKSVYSIMFKDAPDKSVEKLKYSLYLHVTARQFLARALQITLTNFTIIIKQTMPKSKILRDLDEFS</sequence>
<dbReference type="AlphaFoldDB" id="A0A1W0A7S4"/>
<dbReference type="EMBL" id="JNBS01000364">
    <property type="protein sequence ID" value="OQS06231.1"/>
    <property type="molecule type" value="Genomic_DNA"/>
</dbReference>
<dbReference type="Proteomes" id="UP000243217">
    <property type="component" value="Unassembled WGS sequence"/>
</dbReference>
<proteinExistence type="predicted"/>
<name>A0A1W0A7S4_9STRA</name>
<evidence type="ECO:0000313" key="1">
    <source>
        <dbReference type="EMBL" id="OQS06231.1"/>
    </source>
</evidence>
<evidence type="ECO:0000313" key="2">
    <source>
        <dbReference type="Proteomes" id="UP000243217"/>
    </source>
</evidence>
<gene>
    <name evidence="1" type="ORF">THRCLA_01714</name>
</gene>
<organism evidence="1 2">
    <name type="scientific">Thraustotheca clavata</name>
    <dbReference type="NCBI Taxonomy" id="74557"/>
    <lineage>
        <taxon>Eukaryota</taxon>
        <taxon>Sar</taxon>
        <taxon>Stramenopiles</taxon>
        <taxon>Oomycota</taxon>
        <taxon>Saprolegniomycetes</taxon>
        <taxon>Saprolegniales</taxon>
        <taxon>Achlyaceae</taxon>
        <taxon>Thraustotheca</taxon>
    </lineage>
</organism>